<keyword evidence="2 4" id="KW-0863">Zinc-finger</keyword>
<evidence type="ECO:0000313" key="8">
    <source>
        <dbReference type="Proteomes" id="UP001293593"/>
    </source>
</evidence>
<feature type="region of interest" description="Disordered" evidence="5">
    <location>
        <begin position="30"/>
        <end position="49"/>
    </location>
</feature>
<dbReference type="GO" id="GO:0008270">
    <property type="term" value="F:zinc ion binding"/>
    <property type="evidence" value="ECO:0007669"/>
    <property type="project" value="UniProtKB-KW"/>
</dbReference>
<comment type="caution">
    <text evidence="7">The sequence shown here is derived from an EMBL/GenBank/DDBJ whole genome shotgun (WGS) entry which is preliminary data.</text>
</comment>
<dbReference type="InterPro" id="IPR044817">
    <property type="entry name" value="SBP-like"/>
</dbReference>
<dbReference type="SUPFAM" id="SSF103612">
    <property type="entry name" value="SBT domain"/>
    <property type="match status" value="1"/>
</dbReference>
<proteinExistence type="predicted"/>
<sequence length="338" mass="38459">MEWYSRESVWDPPRDQLYVGEASVEKSVSVAETEMSNSKSTSSKTKKRVYQKSPEKVKCSVDGCNFDLGTFREYHRRHRVCQPHSKTSCVLVKGQEQRFCQQCSRFQSLDEFDGFKRSCRRRLEGHNKRRRKPRPLPLAFSADYKGPRILQFGNPTSDDRYVSMWNAQPGGSCYNLYPPILPKIEIEQQSCVEGRAFANIENMQVKNGNEGERRGLNMYWFNDNNSNEAVPALAAVPAEAGMGDKNQKMPSDSALYLLSALQAQSSSEFSMIESGIDCPVQSQPPFEEDDGTLNCSSSMRLGVKPNETEFDQNGMIQMELQVMEHSAGRSLTFPFFWE</sequence>
<evidence type="ECO:0000259" key="6">
    <source>
        <dbReference type="PROSITE" id="PS51141"/>
    </source>
</evidence>
<dbReference type="Gene3D" id="4.10.1100.10">
    <property type="entry name" value="Transcription factor, SBP-box domain"/>
    <property type="match status" value="1"/>
</dbReference>
<dbReference type="PANTHER" id="PTHR31251:SF208">
    <property type="entry name" value="SQUAMOSA PROMOTER-BINDING-LIKE PROTEIN 18"/>
    <property type="match status" value="1"/>
</dbReference>
<dbReference type="GO" id="GO:0005634">
    <property type="term" value="C:nucleus"/>
    <property type="evidence" value="ECO:0007669"/>
    <property type="project" value="InterPro"/>
</dbReference>
<dbReference type="Proteomes" id="UP001293593">
    <property type="component" value="Unassembled WGS sequence"/>
</dbReference>
<evidence type="ECO:0000256" key="1">
    <source>
        <dbReference type="ARBA" id="ARBA00022723"/>
    </source>
</evidence>
<accession>A0AAE1JQ35</accession>
<feature type="domain" description="SBP-type" evidence="6">
    <location>
        <begin position="56"/>
        <end position="133"/>
    </location>
</feature>
<organism evidence="7 8">
    <name type="scientific">Acacia crassicarpa</name>
    <name type="common">northern wattle</name>
    <dbReference type="NCBI Taxonomy" id="499986"/>
    <lineage>
        <taxon>Eukaryota</taxon>
        <taxon>Viridiplantae</taxon>
        <taxon>Streptophyta</taxon>
        <taxon>Embryophyta</taxon>
        <taxon>Tracheophyta</taxon>
        <taxon>Spermatophyta</taxon>
        <taxon>Magnoliopsida</taxon>
        <taxon>eudicotyledons</taxon>
        <taxon>Gunneridae</taxon>
        <taxon>Pentapetalae</taxon>
        <taxon>rosids</taxon>
        <taxon>fabids</taxon>
        <taxon>Fabales</taxon>
        <taxon>Fabaceae</taxon>
        <taxon>Caesalpinioideae</taxon>
        <taxon>mimosoid clade</taxon>
        <taxon>Acacieae</taxon>
        <taxon>Acacia</taxon>
    </lineage>
</organism>
<keyword evidence="3" id="KW-0862">Zinc</keyword>
<dbReference type="PANTHER" id="PTHR31251">
    <property type="entry name" value="SQUAMOSA PROMOTER-BINDING-LIKE PROTEIN 4"/>
    <property type="match status" value="1"/>
</dbReference>
<name>A0AAE1JQ35_9FABA</name>
<dbReference type="GO" id="GO:0003677">
    <property type="term" value="F:DNA binding"/>
    <property type="evidence" value="ECO:0007669"/>
    <property type="project" value="InterPro"/>
</dbReference>
<gene>
    <name evidence="7" type="ORF">QN277_020790</name>
</gene>
<dbReference type="EMBL" id="JAWXYG010000005">
    <property type="protein sequence ID" value="KAK4272203.1"/>
    <property type="molecule type" value="Genomic_DNA"/>
</dbReference>
<protein>
    <recommendedName>
        <fullName evidence="6">SBP-type domain-containing protein</fullName>
    </recommendedName>
</protein>
<dbReference type="AlphaFoldDB" id="A0AAE1JQ35"/>
<dbReference type="InterPro" id="IPR036893">
    <property type="entry name" value="SBP_sf"/>
</dbReference>
<dbReference type="InterPro" id="IPR004333">
    <property type="entry name" value="SBP_dom"/>
</dbReference>
<evidence type="ECO:0000313" key="7">
    <source>
        <dbReference type="EMBL" id="KAK4272203.1"/>
    </source>
</evidence>
<evidence type="ECO:0000256" key="3">
    <source>
        <dbReference type="ARBA" id="ARBA00022833"/>
    </source>
</evidence>
<evidence type="ECO:0000256" key="4">
    <source>
        <dbReference type="PROSITE-ProRule" id="PRU00470"/>
    </source>
</evidence>
<keyword evidence="1" id="KW-0479">Metal-binding</keyword>
<evidence type="ECO:0000256" key="5">
    <source>
        <dbReference type="SAM" id="MobiDB-lite"/>
    </source>
</evidence>
<evidence type="ECO:0000256" key="2">
    <source>
        <dbReference type="ARBA" id="ARBA00022771"/>
    </source>
</evidence>
<keyword evidence="8" id="KW-1185">Reference proteome</keyword>
<reference evidence="7" key="1">
    <citation type="submission" date="2023-10" db="EMBL/GenBank/DDBJ databases">
        <title>Chromosome-level genome of the transformable northern wattle, Acacia crassicarpa.</title>
        <authorList>
            <person name="Massaro I."/>
            <person name="Sinha N.R."/>
            <person name="Poethig S."/>
            <person name="Leichty A.R."/>
        </authorList>
    </citation>
    <scope>NUCLEOTIDE SEQUENCE</scope>
    <source>
        <strain evidence="7">Acra3RX</strain>
        <tissue evidence="7">Leaf</tissue>
    </source>
</reference>
<dbReference type="PROSITE" id="PS51141">
    <property type="entry name" value="ZF_SBP"/>
    <property type="match status" value="1"/>
</dbReference>
<dbReference type="Pfam" id="PF03110">
    <property type="entry name" value="SBP"/>
    <property type="match status" value="1"/>
</dbReference>